<evidence type="ECO:0000256" key="1">
    <source>
        <dbReference type="SAM" id="MobiDB-lite"/>
    </source>
</evidence>
<protein>
    <submittedName>
        <fullName evidence="2">Uncharacterized protein</fullName>
    </submittedName>
</protein>
<feature type="compositionally biased region" description="Polar residues" evidence="1">
    <location>
        <begin position="1"/>
        <end position="13"/>
    </location>
</feature>
<sequence>MMISESLNKQSKINYSPMVNMSSSNNSTPRSTNHNESKSHHYQSSLSNSATVPGTHSTIDDFREIIREQSFIIPNNSSSDHNYIDVPVKKYPPLPDITVPNTSSTNNTFFRTETNLNASKQNQPKKQMFYHFAPTQRGHLPALNKRHILPTMSNVMDLDEDLPQCNTTIAHRAATYTSPSDRSISPIKRPSAPSPPASAQIKRSGHNAFVYDQEDQDEQDEDEENCSILDDEDSQYFDEHFSRYNNQPIAMINHRIDHYSNTNRYINMNGRQNTLIVDGGHDEPAHPLDLNDFEP</sequence>
<dbReference type="Proteomes" id="UP000663864">
    <property type="component" value="Unassembled WGS sequence"/>
</dbReference>
<feature type="compositionally biased region" description="Polar residues" evidence="1">
    <location>
        <begin position="42"/>
        <end position="55"/>
    </location>
</feature>
<feature type="compositionally biased region" description="Low complexity" evidence="1">
    <location>
        <begin position="182"/>
        <end position="191"/>
    </location>
</feature>
<feature type="compositionally biased region" description="Low complexity" evidence="1">
    <location>
        <begin position="14"/>
        <end position="32"/>
    </location>
</feature>
<evidence type="ECO:0000313" key="2">
    <source>
        <dbReference type="EMBL" id="CAF0953319.1"/>
    </source>
</evidence>
<reference evidence="2" key="1">
    <citation type="submission" date="2021-02" db="EMBL/GenBank/DDBJ databases">
        <authorList>
            <person name="Nowell W R."/>
        </authorList>
    </citation>
    <scope>NUCLEOTIDE SEQUENCE</scope>
</reference>
<gene>
    <name evidence="2" type="ORF">ZHD862_LOCUS10129</name>
</gene>
<accession>A0A814DI49</accession>
<evidence type="ECO:0000313" key="3">
    <source>
        <dbReference type="Proteomes" id="UP000663864"/>
    </source>
</evidence>
<proteinExistence type="predicted"/>
<comment type="caution">
    <text evidence="2">The sequence shown here is derived from an EMBL/GenBank/DDBJ whole genome shotgun (WGS) entry which is preliminary data.</text>
</comment>
<feature type="region of interest" description="Disordered" evidence="1">
    <location>
        <begin position="1"/>
        <end position="55"/>
    </location>
</feature>
<name>A0A814DI49_9BILA</name>
<feature type="region of interest" description="Disordered" evidence="1">
    <location>
        <begin position="174"/>
        <end position="202"/>
    </location>
</feature>
<dbReference type="EMBL" id="CAJNOT010000358">
    <property type="protein sequence ID" value="CAF0953319.1"/>
    <property type="molecule type" value="Genomic_DNA"/>
</dbReference>
<dbReference type="AlphaFoldDB" id="A0A814DI49"/>
<organism evidence="2 3">
    <name type="scientific">Rotaria sordida</name>
    <dbReference type="NCBI Taxonomy" id="392033"/>
    <lineage>
        <taxon>Eukaryota</taxon>
        <taxon>Metazoa</taxon>
        <taxon>Spiralia</taxon>
        <taxon>Gnathifera</taxon>
        <taxon>Rotifera</taxon>
        <taxon>Eurotatoria</taxon>
        <taxon>Bdelloidea</taxon>
        <taxon>Philodinida</taxon>
        <taxon>Philodinidae</taxon>
        <taxon>Rotaria</taxon>
    </lineage>
</organism>